<feature type="transmembrane region" description="Helical" evidence="1">
    <location>
        <begin position="53"/>
        <end position="77"/>
    </location>
</feature>
<protein>
    <submittedName>
        <fullName evidence="2">Protein CBG10368</fullName>
    </submittedName>
</protein>
<dbReference type="InterPro" id="IPR019428">
    <property type="entry name" value="7TM_GPCR_serpentine_rcpt_Str"/>
</dbReference>
<sequence length="616" mass="70677">MSPTCSSTYSFLNTPDFLTYSFHCLTFFEIPIHIFVGYLILFRTPKRMGNVKWYMFNVHFWSAVLDFSLSLLVIPYMLFPVAAGYALGLFTKIGVDLAIQTTVIVVEIGMTILSILVLFENRYTFLAASPKFWIRVRRSVIGLFYIIACTYFIPFNFMVPDQSVVGPAIIKRLEDLRCFYTGPIFVLAQDATLVAWSTFIKLLVEFTFIIVLVARTFTNIVKQNKTASLSKNTIALQKKFFVSITIQTAIPITVIILPLVYCAYSLSQGFYSQAMNNICFLIISSHGLVSTIAMLLIHEPYRNVLFKCGKSRRESRTMSLIHIYDNTIFVIQRKRFQYSETIARAISCALLNNILRMLCYELYSLRRSFCVPLLCNLQVSLKNYNNQIKHRNFRPDLLRFFNGFYFVAWVFGAIVVAASWGFAAFILYPETDRTKAALLHILNTSYNLDPDWVRNVPYSYWRTFDGVEYLNPRKVIGILQHGVIMTVSFGTVFFCGFETYKTINATRGVSDKTRELQNQLFKALVIQTIIPTFLMYLPTTMLFVTPFFGLNIGCYGNITTATLHLYPGLDPLVLLLLIRDFRQTIRRKIFFWSPTTSRVETLTNGKSIQSSASRVG</sequence>
<feature type="transmembrane region" description="Helical" evidence="1">
    <location>
        <begin position="278"/>
        <end position="297"/>
    </location>
</feature>
<evidence type="ECO:0000313" key="2">
    <source>
        <dbReference type="EMBL" id="CAP29800.2"/>
    </source>
</evidence>
<feature type="transmembrane region" description="Helical" evidence="1">
    <location>
        <begin position="404"/>
        <end position="428"/>
    </location>
</feature>
<reference evidence="2 3" key="2">
    <citation type="journal article" date="2011" name="PLoS Genet.">
        <title>Caenorhabditis briggsae recombinant inbred line genotypes reveal inter-strain incompatibility and the evolution of recombination.</title>
        <authorList>
            <person name="Ross J.A."/>
            <person name="Koboldt D.C."/>
            <person name="Staisch J.E."/>
            <person name="Chamberlin H.M."/>
            <person name="Gupta B.P."/>
            <person name="Miller R.D."/>
            <person name="Baird S.E."/>
            <person name="Haag E.S."/>
        </authorList>
    </citation>
    <scope>NUCLEOTIDE SEQUENCE [LARGE SCALE GENOMIC DNA]</scope>
    <source>
        <strain evidence="2 3">AF16</strain>
    </source>
</reference>
<evidence type="ECO:0000313" key="3">
    <source>
        <dbReference type="Proteomes" id="UP000008549"/>
    </source>
</evidence>
<dbReference type="Proteomes" id="UP000008549">
    <property type="component" value="Unassembled WGS sequence"/>
</dbReference>
<dbReference type="STRING" id="6238.A8XB20"/>
<feature type="transmembrane region" description="Helical" evidence="1">
    <location>
        <begin position="240"/>
        <end position="266"/>
    </location>
</feature>
<dbReference type="SUPFAM" id="SSF81321">
    <property type="entry name" value="Family A G protein-coupled receptor-like"/>
    <property type="match status" value="1"/>
</dbReference>
<dbReference type="CTD" id="8577719"/>
<dbReference type="EMBL" id="HE600930">
    <property type="protein sequence ID" value="CAP29800.2"/>
    <property type="molecule type" value="Genomic_DNA"/>
</dbReference>
<proteinExistence type="predicted"/>
<dbReference type="AlphaFoldDB" id="A8XB20"/>
<dbReference type="PANTHER" id="PTHR22943">
    <property type="entry name" value="7-TRANSMEMBRANE DOMAIN RECEPTOR C.ELEGANS"/>
    <property type="match status" value="1"/>
</dbReference>
<evidence type="ECO:0000256" key="1">
    <source>
        <dbReference type="SAM" id="Phobius"/>
    </source>
</evidence>
<feature type="transmembrane region" description="Helical" evidence="1">
    <location>
        <begin position="140"/>
        <end position="159"/>
    </location>
</feature>
<dbReference type="InParanoid" id="A8XB20"/>
<keyword evidence="1" id="KW-0472">Membrane</keyword>
<dbReference type="Pfam" id="PF10318">
    <property type="entry name" value="7TM_GPCR_Srh"/>
    <property type="match status" value="1"/>
</dbReference>
<dbReference type="GeneID" id="8577719"/>
<dbReference type="InterPro" id="IPR019422">
    <property type="entry name" value="7TM_GPCR_serpentine_rcpt_Srh"/>
</dbReference>
<keyword evidence="1" id="KW-1133">Transmembrane helix</keyword>
<keyword evidence="3" id="KW-1185">Reference proteome</keyword>
<organism evidence="2 3">
    <name type="scientific">Caenorhabditis briggsae</name>
    <dbReference type="NCBI Taxonomy" id="6238"/>
    <lineage>
        <taxon>Eukaryota</taxon>
        <taxon>Metazoa</taxon>
        <taxon>Ecdysozoa</taxon>
        <taxon>Nematoda</taxon>
        <taxon>Chromadorea</taxon>
        <taxon>Rhabditida</taxon>
        <taxon>Rhabditina</taxon>
        <taxon>Rhabditomorpha</taxon>
        <taxon>Rhabditoidea</taxon>
        <taxon>Rhabditidae</taxon>
        <taxon>Peloderinae</taxon>
        <taxon>Caenorhabditis</taxon>
    </lineage>
</organism>
<dbReference type="eggNOG" id="ENOG502SYKJ">
    <property type="taxonomic scope" value="Eukaryota"/>
</dbReference>
<feature type="transmembrane region" description="Helical" evidence="1">
    <location>
        <begin position="97"/>
        <end position="119"/>
    </location>
</feature>
<gene>
    <name evidence="2" type="ORF">CBG10368</name>
    <name evidence="2" type="ORF">CBG_10368</name>
</gene>
<feature type="transmembrane region" description="Helical" evidence="1">
    <location>
        <begin position="520"/>
        <end position="538"/>
    </location>
</feature>
<accession>A8XB20</accession>
<feature type="transmembrane region" description="Helical" evidence="1">
    <location>
        <begin position="20"/>
        <end position="41"/>
    </location>
</feature>
<dbReference type="HOGENOM" id="CLU_443617_0_0_1"/>
<dbReference type="RefSeq" id="XP_045094261.1">
    <property type="nucleotide sequence ID" value="XM_045236851.1"/>
</dbReference>
<dbReference type="Pfam" id="PF10326">
    <property type="entry name" value="7TM_GPCR_Str"/>
    <property type="match status" value="1"/>
</dbReference>
<feature type="transmembrane region" description="Helical" evidence="1">
    <location>
        <begin position="478"/>
        <end position="500"/>
    </location>
</feature>
<keyword evidence="1" id="KW-0812">Transmembrane</keyword>
<dbReference type="PANTHER" id="PTHR22943:SF62">
    <property type="entry name" value="SEVEN TM RECEPTOR"/>
    <property type="match status" value="1"/>
</dbReference>
<dbReference type="KEGG" id="cbr:CBG_10368"/>
<feature type="transmembrane region" description="Helical" evidence="1">
    <location>
        <begin position="193"/>
        <end position="214"/>
    </location>
</feature>
<feature type="transmembrane region" description="Helical" evidence="1">
    <location>
        <begin position="558"/>
        <end position="578"/>
    </location>
</feature>
<name>A8XB20_CAEBR</name>
<reference evidence="2 3" key="1">
    <citation type="journal article" date="2003" name="PLoS Biol.">
        <title>The genome sequence of Caenorhabditis briggsae: a platform for comparative genomics.</title>
        <authorList>
            <person name="Stein L.D."/>
            <person name="Bao Z."/>
            <person name="Blasiar D."/>
            <person name="Blumenthal T."/>
            <person name="Brent M.R."/>
            <person name="Chen N."/>
            <person name="Chinwalla A."/>
            <person name="Clarke L."/>
            <person name="Clee C."/>
            <person name="Coghlan A."/>
            <person name="Coulson A."/>
            <person name="D'Eustachio P."/>
            <person name="Fitch D.H."/>
            <person name="Fulton L.A."/>
            <person name="Fulton R.E."/>
            <person name="Griffiths-Jones S."/>
            <person name="Harris T.W."/>
            <person name="Hillier L.W."/>
            <person name="Kamath R."/>
            <person name="Kuwabara P.E."/>
            <person name="Mardis E.R."/>
            <person name="Marra M.A."/>
            <person name="Miner T.L."/>
            <person name="Minx P."/>
            <person name="Mullikin J.C."/>
            <person name="Plumb R.W."/>
            <person name="Rogers J."/>
            <person name="Schein J.E."/>
            <person name="Sohrmann M."/>
            <person name="Spieth J."/>
            <person name="Stajich J.E."/>
            <person name="Wei C."/>
            <person name="Willey D."/>
            <person name="Wilson R.K."/>
            <person name="Durbin R."/>
            <person name="Waterston R.H."/>
        </authorList>
    </citation>
    <scope>NUCLEOTIDE SEQUENCE [LARGE SCALE GENOMIC DNA]</scope>
    <source>
        <strain evidence="2 3">AF16</strain>
    </source>
</reference>